<proteinExistence type="predicted"/>
<name>A0ABY6P163_9NOCA</name>
<organism evidence="1 2">
    <name type="scientific">Rhodococcus antarcticus</name>
    <dbReference type="NCBI Taxonomy" id="2987751"/>
    <lineage>
        <taxon>Bacteria</taxon>
        <taxon>Bacillati</taxon>
        <taxon>Actinomycetota</taxon>
        <taxon>Actinomycetes</taxon>
        <taxon>Mycobacteriales</taxon>
        <taxon>Nocardiaceae</taxon>
        <taxon>Rhodococcus</taxon>
    </lineage>
</organism>
<gene>
    <name evidence="1" type="ORF">RHODO2019_02690</name>
</gene>
<protein>
    <submittedName>
        <fullName evidence="1">Uncharacterized protein</fullName>
    </submittedName>
</protein>
<sequence length="278" mass="27880">MTVVLEQVDERADEPATRDERIAALRRRLAVVPARGGGVREAAFGADGLDARPREGRTGCVVPVLPVPPALAEALPRGGLVRGTVVSVAGASSLLLGLLASVTAEGGWAGVVGRPGLGLLAAVEMGADLGRLALVPYPGPDAVDAAAVLLDGLDLVVLDLAGAAVSPSRARGLVARARHRGGVLVVTGGSWPGAELVLRAEVGPSAGLGPGHGRLRSRELLVAVHGRGEAVRGRHRRVLLRCAGPDSGGAAVGWEPARSDVSGAGLPGAVAERGSVAL</sequence>
<keyword evidence="2" id="KW-1185">Reference proteome</keyword>
<dbReference type="Proteomes" id="UP001164965">
    <property type="component" value="Chromosome"/>
</dbReference>
<dbReference type="EMBL" id="CP110615">
    <property type="protein sequence ID" value="UZJ25405.1"/>
    <property type="molecule type" value="Genomic_DNA"/>
</dbReference>
<reference evidence="1" key="1">
    <citation type="submission" date="2022-10" db="EMBL/GenBank/DDBJ databases">
        <title>Rhodococcus sp.75.</title>
        <authorList>
            <person name="Sun M."/>
        </authorList>
    </citation>
    <scope>NUCLEOTIDE SEQUENCE</scope>
    <source>
        <strain evidence="1">75</strain>
    </source>
</reference>
<dbReference type="RefSeq" id="WP_265383510.1">
    <property type="nucleotide sequence ID" value="NZ_CP110615.1"/>
</dbReference>
<evidence type="ECO:0000313" key="1">
    <source>
        <dbReference type="EMBL" id="UZJ25405.1"/>
    </source>
</evidence>
<accession>A0ABY6P163</accession>
<evidence type="ECO:0000313" key="2">
    <source>
        <dbReference type="Proteomes" id="UP001164965"/>
    </source>
</evidence>